<dbReference type="RefSeq" id="WP_194450854.1">
    <property type="nucleotide sequence ID" value="NZ_CP063849.1"/>
</dbReference>
<dbReference type="Gene3D" id="3.40.50.10420">
    <property type="entry name" value="NagB/RpiA/CoA transferase-like"/>
    <property type="match status" value="1"/>
</dbReference>
<dbReference type="InterPro" id="IPR003741">
    <property type="entry name" value="LUD_dom"/>
</dbReference>
<dbReference type="PANTHER" id="PTHR43682">
    <property type="entry name" value="LACTATE UTILIZATION PROTEIN C"/>
    <property type="match status" value="1"/>
</dbReference>
<proteinExistence type="predicted"/>
<dbReference type="Proteomes" id="UP000593892">
    <property type="component" value="Chromosome"/>
</dbReference>
<protein>
    <submittedName>
        <fullName evidence="2">LUD domain-containing protein</fullName>
    </submittedName>
</protein>
<dbReference type="PANTHER" id="PTHR43682:SF1">
    <property type="entry name" value="LACTATE UTILIZATION PROTEIN C"/>
    <property type="match status" value="1"/>
</dbReference>
<accession>A0A7S7NSU1</accession>
<dbReference type="Pfam" id="PF02589">
    <property type="entry name" value="LUD_dom"/>
    <property type="match status" value="1"/>
</dbReference>
<dbReference type="KEGG" id="pfer:IRI77_04320"/>
<sequence length="198" mass="21039">MATPTTSRDTILKAMRANAPQLRPLPDPPQAIVYPNPLEHFAATLAGVGGRFLKATDEADLQLQLGSLEVFQRATRIASTVPSLPGNVDLEALKNPHELEGIDLAILPGDFAVAENGAVWVPGTNLGPQRAIFVIAQHLVLVIQASTVVHNMQQAYENLNLQRPGFGVFISGPSKTADIEQSLVIGAHGARSCTVIAL</sequence>
<evidence type="ECO:0000313" key="2">
    <source>
        <dbReference type="EMBL" id="QOY89192.1"/>
    </source>
</evidence>
<gene>
    <name evidence="2" type="ORF">IRI77_04320</name>
</gene>
<dbReference type="AlphaFoldDB" id="A0A7S7NSU1"/>
<keyword evidence="3" id="KW-1185">Reference proteome</keyword>
<reference evidence="2 3" key="1">
    <citation type="submission" date="2020-10" db="EMBL/GenBank/DDBJ databases">
        <title>Complete genome sequence of Paludibaculum fermentans P105T, a facultatively anaerobic acidobacterium capable of dissimilatory Fe(III) reduction.</title>
        <authorList>
            <person name="Dedysh S.N."/>
            <person name="Beletsky A.V."/>
            <person name="Kulichevskaya I.S."/>
            <person name="Mardanov A.V."/>
            <person name="Ravin N.V."/>
        </authorList>
    </citation>
    <scope>NUCLEOTIDE SEQUENCE [LARGE SCALE GENOMIC DNA]</scope>
    <source>
        <strain evidence="2 3">P105</strain>
    </source>
</reference>
<dbReference type="InterPro" id="IPR024185">
    <property type="entry name" value="FTHF_cligase-like_sf"/>
</dbReference>
<feature type="domain" description="LUD" evidence="1">
    <location>
        <begin position="88"/>
        <end position="197"/>
    </location>
</feature>
<evidence type="ECO:0000259" key="1">
    <source>
        <dbReference type="Pfam" id="PF02589"/>
    </source>
</evidence>
<organism evidence="2 3">
    <name type="scientific">Paludibaculum fermentans</name>
    <dbReference type="NCBI Taxonomy" id="1473598"/>
    <lineage>
        <taxon>Bacteria</taxon>
        <taxon>Pseudomonadati</taxon>
        <taxon>Acidobacteriota</taxon>
        <taxon>Terriglobia</taxon>
        <taxon>Bryobacterales</taxon>
        <taxon>Bryobacteraceae</taxon>
        <taxon>Paludibaculum</taxon>
    </lineage>
</organism>
<dbReference type="SUPFAM" id="SSF100950">
    <property type="entry name" value="NagB/RpiA/CoA transferase-like"/>
    <property type="match status" value="1"/>
</dbReference>
<dbReference type="EMBL" id="CP063849">
    <property type="protein sequence ID" value="QOY89192.1"/>
    <property type="molecule type" value="Genomic_DNA"/>
</dbReference>
<evidence type="ECO:0000313" key="3">
    <source>
        <dbReference type="Proteomes" id="UP000593892"/>
    </source>
</evidence>
<name>A0A7S7NSU1_PALFE</name>
<dbReference type="InterPro" id="IPR037171">
    <property type="entry name" value="NagB/RpiA_transferase-like"/>
</dbReference>